<evidence type="ECO:0000313" key="2">
    <source>
        <dbReference type="EMBL" id="GAA2574380.1"/>
    </source>
</evidence>
<dbReference type="SUPFAM" id="SSF55136">
    <property type="entry name" value="Probable bacterial effector-binding domain"/>
    <property type="match status" value="1"/>
</dbReference>
<protein>
    <submittedName>
        <fullName evidence="2">GyrI-like domain-containing protein</fullName>
    </submittedName>
</protein>
<comment type="caution">
    <text evidence="2">The sequence shown here is derived from an EMBL/GenBank/DDBJ whole genome shotgun (WGS) entry which is preliminary data.</text>
</comment>
<sequence>MRYDLKRDLGALYKAPIGRFVRVDVPEMQYLAIDGHGDPNTEPAYRAAVEALYVSGYQVRTALKKRTGSDFVVGPLEGLWSSEDPATFVQGKKSDWDWTMLIPLPAPVSAEDVAEGLAAASVKKPAAPIAQVTHLTMTEGLCLQTLHIGSYDDEAPILAHLHDELMPELGFTWNGRHHEIYLGDPRRAAPEKLRTILRQPVTPS</sequence>
<feature type="domain" description="GyrI-like small molecule binding" evidence="1">
    <location>
        <begin position="23"/>
        <end position="197"/>
    </location>
</feature>
<organism evidence="2 3">
    <name type="scientific">Microbacterium binotii</name>
    <dbReference type="NCBI Taxonomy" id="462710"/>
    <lineage>
        <taxon>Bacteria</taxon>
        <taxon>Bacillati</taxon>
        <taxon>Actinomycetota</taxon>
        <taxon>Actinomycetes</taxon>
        <taxon>Micrococcales</taxon>
        <taxon>Microbacteriaceae</taxon>
        <taxon>Microbacterium</taxon>
    </lineage>
</organism>
<dbReference type="Pfam" id="PF06445">
    <property type="entry name" value="GyrI-like"/>
    <property type="match status" value="1"/>
</dbReference>
<dbReference type="InterPro" id="IPR011256">
    <property type="entry name" value="Reg_factor_effector_dom_sf"/>
</dbReference>
<accession>A0ABN3P8Z4</accession>
<dbReference type="RefSeq" id="WP_344227696.1">
    <property type="nucleotide sequence ID" value="NZ_BAAARI010000008.1"/>
</dbReference>
<gene>
    <name evidence="2" type="ORF">GCM10009862_11730</name>
</gene>
<proteinExistence type="predicted"/>
<evidence type="ECO:0000313" key="3">
    <source>
        <dbReference type="Proteomes" id="UP001500274"/>
    </source>
</evidence>
<dbReference type="EMBL" id="BAAARI010000008">
    <property type="protein sequence ID" value="GAA2574380.1"/>
    <property type="molecule type" value="Genomic_DNA"/>
</dbReference>
<dbReference type="Gene3D" id="3.20.80.10">
    <property type="entry name" value="Regulatory factor, effector binding domain"/>
    <property type="match status" value="1"/>
</dbReference>
<keyword evidence="3" id="KW-1185">Reference proteome</keyword>
<evidence type="ECO:0000259" key="1">
    <source>
        <dbReference type="Pfam" id="PF06445"/>
    </source>
</evidence>
<name>A0ABN3P8Z4_9MICO</name>
<dbReference type="InterPro" id="IPR029442">
    <property type="entry name" value="GyrI-like"/>
</dbReference>
<reference evidence="2 3" key="1">
    <citation type="journal article" date="2019" name="Int. J. Syst. Evol. Microbiol.">
        <title>The Global Catalogue of Microorganisms (GCM) 10K type strain sequencing project: providing services to taxonomists for standard genome sequencing and annotation.</title>
        <authorList>
            <consortium name="The Broad Institute Genomics Platform"/>
            <consortium name="The Broad Institute Genome Sequencing Center for Infectious Disease"/>
            <person name="Wu L."/>
            <person name="Ma J."/>
        </authorList>
    </citation>
    <scope>NUCLEOTIDE SEQUENCE [LARGE SCALE GENOMIC DNA]</scope>
    <source>
        <strain evidence="2 3">JCM 16365</strain>
    </source>
</reference>
<dbReference type="Proteomes" id="UP001500274">
    <property type="component" value="Unassembled WGS sequence"/>
</dbReference>